<reference evidence="2 3" key="1">
    <citation type="submission" date="2019-06" db="EMBL/GenBank/DDBJ databases">
        <title>Sorghum-associated microbial communities from plants grown in Nebraska, USA.</title>
        <authorList>
            <person name="Schachtman D."/>
        </authorList>
    </citation>
    <scope>NUCLEOTIDE SEQUENCE [LARGE SCALE GENOMIC DNA]</scope>
    <source>
        <strain evidence="2 3">2482</strain>
    </source>
</reference>
<accession>A0A561D636</accession>
<organism evidence="2 3">
    <name type="scientific">Neobacillus bataviensis</name>
    <dbReference type="NCBI Taxonomy" id="220685"/>
    <lineage>
        <taxon>Bacteria</taxon>
        <taxon>Bacillati</taxon>
        <taxon>Bacillota</taxon>
        <taxon>Bacilli</taxon>
        <taxon>Bacillales</taxon>
        <taxon>Bacillaceae</taxon>
        <taxon>Neobacillus</taxon>
    </lineage>
</organism>
<dbReference type="Pfam" id="PF04854">
    <property type="entry name" value="DUF624"/>
    <property type="match status" value="1"/>
</dbReference>
<evidence type="ECO:0000313" key="2">
    <source>
        <dbReference type="EMBL" id="TWD98820.1"/>
    </source>
</evidence>
<sequence>MKIMLRYDGKFFRILEVVTAFFQLNVIWLLLCLPVVTIFPATVAMYCVTRQWILHKDFSVFRPFFQYFKENFKQSFGLGILWIVFCGLFAIDFILLKNVGSFQYILFPVLFLMGFLILFTSIFIFPTIANFNVNWLNAIKNSLFFSIRYLLTTLTAILYIGLMALILFKWPITFLFIFSLGAYSIYFLCHRVFTKIQLVKSS</sequence>
<keyword evidence="3" id="KW-1185">Reference proteome</keyword>
<feature type="transmembrane region" description="Helical" evidence="1">
    <location>
        <begin position="37"/>
        <end position="54"/>
    </location>
</feature>
<protein>
    <submittedName>
        <fullName evidence="2">Putative membrane protein YesL</fullName>
    </submittedName>
</protein>
<evidence type="ECO:0000256" key="1">
    <source>
        <dbReference type="SAM" id="Phobius"/>
    </source>
</evidence>
<comment type="caution">
    <text evidence="2">The sequence shown here is derived from an EMBL/GenBank/DDBJ whole genome shotgun (WGS) entry which is preliminary data.</text>
</comment>
<feature type="transmembrane region" description="Helical" evidence="1">
    <location>
        <begin position="102"/>
        <end position="128"/>
    </location>
</feature>
<feature type="transmembrane region" description="Helical" evidence="1">
    <location>
        <begin position="174"/>
        <end position="193"/>
    </location>
</feature>
<keyword evidence="1" id="KW-0472">Membrane</keyword>
<name>A0A561D636_9BACI</name>
<dbReference type="InterPro" id="IPR006938">
    <property type="entry name" value="DUF624"/>
</dbReference>
<dbReference type="AlphaFoldDB" id="A0A561D636"/>
<proteinExistence type="predicted"/>
<dbReference type="Proteomes" id="UP000319671">
    <property type="component" value="Unassembled WGS sequence"/>
</dbReference>
<keyword evidence="1" id="KW-0812">Transmembrane</keyword>
<evidence type="ECO:0000313" key="3">
    <source>
        <dbReference type="Proteomes" id="UP000319671"/>
    </source>
</evidence>
<keyword evidence="1" id="KW-1133">Transmembrane helix</keyword>
<feature type="transmembrane region" description="Helical" evidence="1">
    <location>
        <begin position="75"/>
        <end position="96"/>
    </location>
</feature>
<dbReference type="EMBL" id="VIVN01000008">
    <property type="protein sequence ID" value="TWD98820.1"/>
    <property type="molecule type" value="Genomic_DNA"/>
</dbReference>
<gene>
    <name evidence="2" type="ORF">FB550_10874</name>
</gene>
<feature type="transmembrane region" description="Helical" evidence="1">
    <location>
        <begin position="149"/>
        <end position="168"/>
    </location>
</feature>